<evidence type="ECO:0000256" key="1">
    <source>
        <dbReference type="SAM" id="MobiDB-lite"/>
    </source>
</evidence>
<dbReference type="Proteomes" id="UP000243024">
    <property type="component" value="Unassembled WGS sequence"/>
</dbReference>
<feature type="compositionally biased region" description="Gly residues" evidence="1">
    <location>
        <begin position="79"/>
        <end position="93"/>
    </location>
</feature>
<accession>A0A179ISZ5</accession>
<proteinExistence type="predicted"/>
<sequence length="93" mass="10007">MNFRPVELEVALSRSLEAAFERQALAGQLAAQAEEAARRVDDDRRRRRLTAEAAAFGEVDARTGRRPPAAFRRAAPGEAGAGATGGGRFDVRI</sequence>
<dbReference type="STRING" id="1484.SA87_09390"/>
<feature type="compositionally biased region" description="Low complexity" evidence="1">
    <location>
        <begin position="66"/>
        <end position="78"/>
    </location>
</feature>
<organism evidence="2 3">
    <name type="scientific">Hydrogenibacillus schlegelii</name>
    <name type="common">Bacillus schlegelii</name>
    <dbReference type="NCBI Taxonomy" id="1484"/>
    <lineage>
        <taxon>Bacteria</taxon>
        <taxon>Bacillati</taxon>
        <taxon>Bacillota</taxon>
        <taxon>Bacilli</taxon>
        <taxon>Bacillales</taxon>
        <taxon>Bacillales Family X. Incertae Sedis</taxon>
        <taxon>Hydrogenibacillus</taxon>
    </lineage>
</organism>
<gene>
    <name evidence="2" type="ORF">SA87_09390</name>
</gene>
<dbReference type="EMBL" id="JXBB01000012">
    <property type="protein sequence ID" value="OAR04721.1"/>
    <property type="molecule type" value="Genomic_DNA"/>
</dbReference>
<dbReference type="RefSeq" id="WP_066200088.1">
    <property type="nucleotide sequence ID" value="NZ_CBCSAS010000004.1"/>
</dbReference>
<evidence type="ECO:0000313" key="3">
    <source>
        <dbReference type="Proteomes" id="UP000243024"/>
    </source>
</evidence>
<reference evidence="2 3" key="1">
    <citation type="submission" date="2015-09" db="EMBL/GenBank/DDBJ databases">
        <title>Draft genome sequence of Hydrogenibacillus schlegelii DSM 2000.</title>
        <authorList>
            <person name="Hemp J."/>
        </authorList>
    </citation>
    <scope>NUCLEOTIDE SEQUENCE [LARGE SCALE GENOMIC DNA]</scope>
    <source>
        <strain evidence="2 3">MA 48</strain>
    </source>
</reference>
<protein>
    <submittedName>
        <fullName evidence="2">Uncharacterized protein</fullName>
    </submittedName>
</protein>
<dbReference type="AlphaFoldDB" id="A0A179ISZ5"/>
<comment type="caution">
    <text evidence="2">The sequence shown here is derived from an EMBL/GenBank/DDBJ whole genome shotgun (WGS) entry which is preliminary data.</text>
</comment>
<feature type="region of interest" description="Disordered" evidence="1">
    <location>
        <begin position="59"/>
        <end position="93"/>
    </location>
</feature>
<evidence type="ECO:0000313" key="2">
    <source>
        <dbReference type="EMBL" id="OAR04721.1"/>
    </source>
</evidence>
<name>A0A179ISZ5_HYDSH</name>
<keyword evidence="3" id="KW-1185">Reference proteome</keyword>